<dbReference type="EMBL" id="CAJJDM010000009">
    <property type="protein sequence ID" value="CAD8048444.1"/>
    <property type="molecule type" value="Genomic_DNA"/>
</dbReference>
<dbReference type="InterPro" id="IPR028364">
    <property type="entry name" value="Ribosomal_uL1/biogenesis"/>
</dbReference>
<accession>A0A8S1K3V5</accession>
<protein>
    <recommendedName>
        <fullName evidence="3">Ribosomal protein L1</fullName>
    </recommendedName>
</protein>
<evidence type="ECO:0008006" key="3">
    <source>
        <dbReference type="Google" id="ProtNLM"/>
    </source>
</evidence>
<reference evidence="1" key="1">
    <citation type="submission" date="2021-01" db="EMBL/GenBank/DDBJ databases">
        <authorList>
            <consortium name="Genoscope - CEA"/>
            <person name="William W."/>
        </authorList>
    </citation>
    <scope>NUCLEOTIDE SEQUENCE</scope>
</reference>
<evidence type="ECO:0000313" key="1">
    <source>
        <dbReference type="EMBL" id="CAD8048444.1"/>
    </source>
</evidence>
<dbReference type="AlphaFoldDB" id="A0A8S1K3V5"/>
<dbReference type="Proteomes" id="UP000688137">
    <property type="component" value="Unassembled WGS sequence"/>
</dbReference>
<organism evidence="1 2">
    <name type="scientific">Paramecium primaurelia</name>
    <dbReference type="NCBI Taxonomy" id="5886"/>
    <lineage>
        <taxon>Eukaryota</taxon>
        <taxon>Sar</taxon>
        <taxon>Alveolata</taxon>
        <taxon>Ciliophora</taxon>
        <taxon>Intramacronucleata</taxon>
        <taxon>Oligohymenophorea</taxon>
        <taxon>Peniculida</taxon>
        <taxon>Parameciidae</taxon>
        <taxon>Paramecium</taxon>
    </lineage>
</organism>
<keyword evidence="2" id="KW-1185">Reference proteome</keyword>
<dbReference type="OMA" id="PQRAYKN"/>
<dbReference type="Pfam" id="PF00687">
    <property type="entry name" value="Ribosomal_L1"/>
    <property type="match status" value="1"/>
</dbReference>
<sequence>MGKNIEQEEVDKKQTKEQVLTIKKNRITKIGKSIKKLVVLDQKQIKKAINALLKFRESTHTDNILDIKDDFIYLEIVLNKLPIKYSLRPVQIQLPNAIYNQEMNSKFCIISTNPQRQFKDQICEFDIPLIQKVIGYGKLNKKYPTYTDKRKLFYEYDLFFCDQRIYGNLAKGLGKIFYDRKKIPYPINCENITQEALNELQNFTYFIQGNGPVYTVKIGRVAQTAEQITQNVLAAAYEVLPHVLQEKGMSLSCLRQLNVKLSNSVSLPFYTRLSVREIEAWKNK</sequence>
<gene>
    <name evidence="1" type="ORF">PPRIM_AZ9-3.1.T0120468</name>
</gene>
<evidence type="ECO:0000313" key="2">
    <source>
        <dbReference type="Proteomes" id="UP000688137"/>
    </source>
</evidence>
<comment type="caution">
    <text evidence="1">The sequence shown here is derived from an EMBL/GenBank/DDBJ whole genome shotgun (WGS) entry which is preliminary data.</text>
</comment>
<dbReference type="CDD" id="cd00403">
    <property type="entry name" value="Ribosomal_L1"/>
    <property type="match status" value="1"/>
</dbReference>
<proteinExistence type="predicted"/>
<name>A0A8S1K3V5_PARPR</name>